<protein>
    <submittedName>
        <fullName evidence="1">Uncharacterized protein</fullName>
    </submittedName>
</protein>
<proteinExistence type="predicted"/>
<organism evidence="1 2">
    <name type="scientific">Flammeovirga aprica JL-4</name>
    <dbReference type="NCBI Taxonomy" id="694437"/>
    <lineage>
        <taxon>Bacteria</taxon>
        <taxon>Pseudomonadati</taxon>
        <taxon>Bacteroidota</taxon>
        <taxon>Cytophagia</taxon>
        <taxon>Cytophagales</taxon>
        <taxon>Flammeovirgaceae</taxon>
        <taxon>Flammeovirga</taxon>
    </lineage>
</organism>
<evidence type="ECO:0000313" key="2">
    <source>
        <dbReference type="Proteomes" id="UP000576082"/>
    </source>
</evidence>
<reference evidence="1 2" key="1">
    <citation type="submission" date="2020-04" db="EMBL/GenBank/DDBJ databases">
        <title>Flammeovirga sp. SR4, a novel species isolated from seawater.</title>
        <authorList>
            <person name="Wang X."/>
        </authorList>
    </citation>
    <scope>NUCLEOTIDE SEQUENCE [LARGE SCALE GENOMIC DNA]</scope>
    <source>
        <strain evidence="1 2">ATCC 23126</strain>
    </source>
</reference>
<evidence type="ECO:0000313" key="1">
    <source>
        <dbReference type="EMBL" id="NME68053.1"/>
    </source>
</evidence>
<sequence>MAEKALRYLEKIEEEYSSPNHNNKEIRVYQDKLIEKLNDLRKNKE</sequence>
<dbReference type="Proteomes" id="UP000576082">
    <property type="component" value="Unassembled WGS sequence"/>
</dbReference>
<keyword evidence="2" id="KW-1185">Reference proteome</keyword>
<comment type="caution">
    <text evidence="1">The sequence shown here is derived from an EMBL/GenBank/DDBJ whole genome shotgun (WGS) entry which is preliminary data.</text>
</comment>
<name>A0A7X9P2M5_9BACT</name>
<gene>
    <name evidence="1" type="ORF">HHU12_08785</name>
</gene>
<accession>A0A7X9P2M5</accession>
<dbReference type="EMBL" id="JABANE010000018">
    <property type="protein sequence ID" value="NME68053.1"/>
    <property type="molecule type" value="Genomic_DNA"/>
</dbReference>
<dbReference type="RefSeq" id="WP_169656367.1">
    <property type="nucleotide sequence ID" value="NZ_JABANE010000018.1"/>
</dbReference>
<dbReference type="AlphaFoldDB" id="A0A7X9P2M5"/>